<feature type="transmembrane region" description="Helical" evidence="2">
    <location>
        <begin position="250"/>
        <end position="271"/>
    </location>
</feature>
<evidence type="ECO:0000256" key="1">
    <source>
        <dbReference type="SAM" id="MobiDB-lite"/>
    </source>
</evidence>
<keyword evidence="4" id="KW-1185">Reference proteome</keyword>
<keyword evidence="2" id="KW-0812">Transmembrane</keyword>
<name>A0A3R7WID0_APHAT</name>
<keyword evidence="2" id="KW-0472">Membrane</keyword>
<evidence type="ECO:0000313" key="3">
    <source>
        <dbReference type="EMBL" id="RQM23235.1"/>
    </source>
</evidence>
<dbReference type="AlphaFoldDB" id="A0A3R7WID0"/>
<evidence type="ECO:0000313" key="4">
    <source>
        <dbReference type="Proteomes" id="UP000284702"/>
    </source>
</evidence>
<feature type="transmembrane region" description="Helical" evidence="2">
    <location>
        <begin position="309"/>
        <end position="330"/>
    </location>
</feature>
<protein>
    <recommendedName>
        <fullName evidence="5">Transmembrane protein</fullName>
    </recommendedName>
</protein>
<dbReference type="VEuPathDB" id="FungiDB:H257_17927"/>
<dbReference type="Proteomes" id="UP000284702">
    <property type="component" value="Unassembled WGS sequence"/>
</dbReference>
<reference evidence="3" key="1">
    <citation type="submission" date="2018-07" db="EMBL/GenBank/DDBJ databases">
        <title>Annotation of Aphanomyces astaci genome assembly.</title>
        <authorList>
            <person name="Studholme D.J."/>
        </authorList>
    </citation>
    <scope>NUCLEOTIDE SEQUENCE [LARGE SCALE GENOMIC DNA]</scope>
    <source>
        <strain evidence="3">Pc</strain>
    </source>
</reference>
<feature type="transmembrane region" description="Helical" evidence="2">
    <location>
        <begin position="193"/>
        <end position="213"/>
    </location>
</feature>
<feature type="transmembrane region" description="Helical" evidence="2">
    <location>
        <begin position="137"/>
        <end position="154"/>
    </location>
</feature>
<proteinExistence type="predicted"/>
<organism evidence="3 4">
    <name type="scientific">Aphanomyces astaci</name>
    <name type="common">Crayfish plague agent</name>
    <dbReference type="NCBI Taxonomy" id="112090"/>
    <lineage>
        <taxon>Eukaryota</taxon>
        <taxon>Sar</taxon>
        <taxon>Stramenopiles</taxon>
        <taxon>Oomycota</taxon>
        <taxon>Saprolegniomycetes</taxon>
        <taxon>Saprolegniales</taxon>
        <taxon>Verrucalvaceae</taxon>
        <taxon>Aphanomyces</taxon>
    </lineage>
</organism>
<evidence type="ECO:0000256" key="2">
    <source>
        <dbReference type="SAM" id="Phobius"/>
    </source>
</evidence>
<keyword evidence="2" id="KW-1133">Transmembrane helix</keyword>
<evidence type="ECO:0008006" key="5">
    <source>
        <dbReference type="Google" id="ProtNLM"/>
    </source>
</evidence>
<feature type="region of interest" description="Disordered" evidence="1">
    <location>
        <begin position="414"/>
        <end position="439"/>
    </location>
</feature>
<accession>A0A3R7WID0</accession>
<sequence length="499" mass="55483">MRLGVVSNKMQLIRGHTLAYVFTAPDTPPPPLANHTTLATLGFIPARIDVDMRLTTPVILPPVAGASATANISMYRFASRAFCSGCDPVVELGMDVCQATYHVNSTSQSLVITSSAAYLGEVHLLGLILSRSSASDIALYLRTIALLFAVAGFATSKKSTRWTDVAAVDTLWKRIKHTVAPPLYRYPSLTFTFSNFCLNSDFFVVIYVLAVLMDEKNSMTWLWVNCFVVKAVKIVLNYVSMSRFNGSNAFVGFCNFSSVSYLYLGAVVVMLRTPYIEYGNSDRATLSSTSTDLDHIRVDFYESWFVRSLPSMVVVMVLNLVVVLSIDRLINRHTWRRLSRNSLGRQVMFNSSSILCEMCYSFYELDNYPNNQAVVVKTRALCTVQWFLMCHIVCFGLPEDPKHVRAMLTKSMGSGGSTTWGDPARPTRPATVAEDNDGGGYKVHVTTTNTHDDDKTKHDLFLVAQDPDGIVHLYDARKHEVQAMGLEVKILSDARFMIG</sequence>
<gene>
    <name evidence="3" type="ORF">B5M09_003146</name>
</gene>
<dbReference type="EMBL" id="MZMZ02003002">
    <property type="protein sequence ID" value="RQM23235.1"/>
    <property type="molecule type" value="Genomic_DNA"/>
</dbReference>
<comment type="caution">
    <text evidence="3">The sequence shown here is derived from an EMBL/GenBank/DDBJ whole genome shotgun (WGS) entry which is preliminary data.</text>
</comment>